<gene>
    <name evidence="2" type="ORF">HK099_002798</name>
</gene>
<protein>
    <submittedName>
        <fullName evidence="2">Uncharacterized protein</fullName>
    </submittedName>
</protein>
<keyword evidence="3" id="KW-1185">Reference proteome</keyword>
<dbReference type="EMBL" id="JADGJW010000196">
    <property type="protein sequence ID" value="KAJ3222017.1"/>
    <property type="molecule type" value="Genomic_DNA"/>
</dbReference>
<comment type="caution">
    <text evidence="2">The sequence shown here is derived from an EMBL/GenBank/DDBJ whole genome shotgun (WGS) entry which is preliminary data.</text>
</comment>
<dbReference type="AlphaFoldDB" id="A0AAD5U3X0"/>
<name>A0AAD5U3X0_9FUNG</name>
<feature type="region of interest" description="Disordered" evidence="1">
    <location>
        <begin position="148"/>
        <end position="167"/>
    </location>
</feature>
<sequence length="167" mass="19722">MSDNTRDVHVKKLSSKIKSMKFMHKQEERLIRQRLEEDQKKEALEAEWVLFLPDNQLDKKFEFSKIVEIILLFVLSDFKVEYDTSFMSFSTSDISIGGRKSYRNFNKDIQKLNANTESNFKQTISRLRESADEVSNLNTTDFVKKRRNEKEEAINKNKKQKITTSIS</sequence>
<accession>A0AAD5U3X0</accession>
<evidence type="ECO:0000256" key="1">
    <source>
        <dbReference type="SAM" id="MobiDB-lite"/>
    </source>
</evidence>
<reference evidence="2" key="1">
    <citation type="submission" date="2020-05" db="EMBL/GenBank/DDBJ databases">
        <title>Phylogenomic resolution of chytrid fungi.</title>
        <authorList>
            <person name="Stajich J.E."/>
            <person name="Amses K."/>
            <person name="Simmons R."/>
            <person name="Seto K."/>
            <person name="Myers J."/>
            <person name="Bonds A."/>
            <person name="Quandt C.A."/>
            <person name="Barry K."/>
            <person name="Liu P."/>
            <person name="Grigoriev I."/>
            <person name="Longcore J.E."/>
            <person name="James T.Y."/>
        </authorList>
    </citation>
    <scope>NUCLEOTIDE SEQUENCE</scope>
    <source>
        <strain evidence="2">JEL0476</strain>
    </source>
</reference>
<dbReference type="Proteomes" id="UP001211065">
    <property type="component" value="Unassembled WGS sequence"/>
</dbReference>
<evidence type="ECO:0000313" key="3">
    <source>
        <dbReference type="Proteomes" id="UP001211065"/>
    </source>
</evidence>
<organism evidence="2 3">
    <name type="scientific">Clydaea vesicula</name>
    <dbReference type="NCBI Taxonomy" id="447962"/>
    <lineage>
        <taxon>Eukaryota</taxon>
        <taxon>Fungi</taxon>
        <taxon>Fungi incertae sedis</taxon>
        <taxon>Chytridiomycota</taxon>
        <taxon>Chytridiomycota incertae sedis</taxon>
        <taxon>Chytridiomycetes</taxon>
        <taxon>Lobulomycetales</taxon>
        <taxon>Lobulomycetaceae</taxon>
        <taxon>Clydaea</taxon>
    </lineage>
</organism>
<dbReference type="Pfam" id="PF10175">
    <property type="entry name" value="MPP6"/>
    <property type="match status" value="1"/>
</dbReference>
<evidence type="ECO:0000313" key="2">
    <source>
        <dbReference type="EMBL" id="KAJ3222017.1"/>
    </source>
</evidence>
<proteinExistence type="predicted"/>